<comment type="caution">
    <text evidence="2">The sequence shown here is derived from an EMBL/GenBank/DDBJ whole genome shotgun (WGS) entry which is preliminary data.</text>
</comment>
<evidence type="ECO:0000313" key="3">
    <source>
        <dbReference type="Proteomes" id="UP001500390"/>
    </source>
</evidence>
<dbReference type="Proteomes" id="UP001500390">
    <property type="component" value="Unassembled WGS sequence"/>
</dbReference>
<dbReference type="SMART" id="SM00327">
    <property type="entry name" value="VWA"/>
    <property type="match status" value="1"/>
</dbReference>
<reference evidence="3" key="1">
    <citation type="journal article" date="2019" name="Int. J. Syst. Evol. Microbiol.">
        <title>The Global Catalogue of Microorganisms (GCM) 10K type strain sequencing project: providing services to taxonomists for standard genome sequencing and annotation.</title>
        <authorList>
            <consortium name="The Broad Institute Genomics Platform"/>
            <consortium name="The Broad Institute Genome Sequencing Center for Infectious Disease"/>
            <person name="Wu L."/>
            <person name="Ma J."/>
        </authorList>
    </citation>
    <scope>NUCLEOTIDE SEQUENCE [LARGE SCALE GENOMIC DNA]</scope>
    <source>
        <strain evidence="3">JCM 17738</strain>
    </source>
</reference>
<sequence>MAGILVLAVGGGYAVQRLVSDDGAAQAAGAPCDPATLSVVADPAIARALTTATAGLAPGADGCVSVTVTSQPSTTTAAEIARAEGTGLGGSLPDVWVPDSSLWVEKAKATPVGATRLTGDATTVATTPVVIALARSTATELGWPDTQPRWAELAAGSPGIASGSPDPQESAAGLAALLAQTDGRSTPEAVAEVSQRLTVPQAGGRTPAQLVADGTYDAMPTTELDVLTAQTAAGVRGSVVAAYDPALGPALDFPMLLLTTKEGPDTARATAYAALVRALDTDAARQALTEAGLRTPEGELDDSFGAELGVAEGDLVDGERPDGAQVTAALDSWALAGRRSRLLVVVDRSGSMRHPIPGGSIAKSTLAQDSLRRLVGSAAPDSDLGLWSFTTNSPGDDIQALVPLGRLDATVGSVPRREALTTAIGTLTPSLQGDTPLHRAVIASYASAQQDYAYGRLNAVVIVTDGVNDDPGQSISEAAVLSQLRQLYDPMRPVRIITLGYGPEPDLASLQRMADVTGGQAFKGLTEQEASTLLATTLAKL</sequence>
<dbReference type="EMBL" id="BAABFX010000025">
    <property type="protein sequence ID" value="GAA4394818.1"/>
    <property type="molecule type" value="Genomic_DNA"/>
</dbReference>
<dbReference type="SUPFAM" id="SSF53850">
    <property type="entry name" value="Periplasmic binding protein-like II"/>
    <property type="match status" value="1"/>
</dbReference>
<proteinExistence type="predicted"/>
<evidence type="ECO:0000313" key="2">
    <source>
        <dbReference type="EMBL" id="GAA4394818.1"/>
    </source>
</evidence>
<accession>A0ABP8JRA3</accession>
<keyword evidence="3" id="KW-1185">Reference proteome</keyword>
<dbReference type="PROSITE" id="PS50234">
    <property type="entry name" value="VWFA"/>
    <property type="match status" value="1"/>
</dbReference>
<dbReference type="InterPro" id="IPR002035">
    <property type="entry name" value="VWF_A"/>
</dbReference>
<dbReference type="SUPFAM" id="SSF53300">
    <property type="entry name" value="vWA-like"/>
    <property type="match status" value="1"/>
</dbReference>
<protein>
    <submittedName>
        <fullName evidence="2">Substrate-binding and VWA domain-containing protein</fullName>
    </submittedName>
</protein>
<dbReference type="Pfam" id="PF13531">
    <property type="entry name" value="SBP_bac_11"/>
    <property type="match status" value="1"/>
</dbReference>
<dbReference type="InterPro" id="IPR036465">
    <property type="entry name" value="vWFA_dom_sf"/>
</dbReference>
<organism evidence="2 3">
    <name type="scientific">Ornithinibacter aureus</name>
    <dbReference type="NCBI Taxonomy" id="622664"/>
    <lineage>
        <taxon>Bacteria</taxon>
        <taxon>Bacillati</taxon>
        <taxon>Actinomycetota</taxon>
        <taxon>Actinomycetes</taxon>
        <taxon>Micrococcales</taxon>
        <taxon>Intrasporangiaceae</taxon>
        <taxon>Ornithinibacter</taxon>
    </lineage>
</organism>
<name>A0ABP8JRA3_9MICO</name>
<gene>
    <name evidence="2" type="ORF">GCM10023153_16260</name>
</gene>
<evidence type="ECO:0000259" key="1">
    <source>
        <dbReference type="PROSITE" id="PS50234"/>
    </source>
</evidence>
<dbReference type="Gene3D" id="3.40.50.410">
    <property type="entry name" value="von Willebrand factor, type A domain"/>
    <property type="match status" value="1"/>
</dbReference>
<feature type="domain" description="VWFA" evidence="1">
    <location>
        <begin position="341"/>
        <end position="541"/>
    </location>
</feature>